<proteinExistence type="predicted"/>
<sequence length="77" mass="8706">MQADHLVTMANQIGTFFESYPDEMEASTEIANHLKRFWAPSMRSRLLEYIDIERGAGLKPLVLASISANREQLAPAR</sequence>
<reference evidence="2" key="1">
    <citation type="submission" date="2016-10" db="EMBL/GenBank/DDBJ databases">
        <authorList>
            <person name="Varghese N."/>
            <person name="Submissions S."/>
        </authorList>
    </citation>
    <scope>NUCLEOTIDE SEQUENCE [LARGE SCALE GENOMIC DNA]</scope>
    <source>
        <strain evidence="2">CGMCC 1.11014</strain>
    </source>
</reference>
<gene>
    <name evidence="1" type="ORF">SAMN05216552_10726</name>
</gene>
<dbReference type="InterPro" id="IPR021074">
    <property type="entry name" value="Formate_DH_dsu"/>
</dbReference>
<name>A0A1I7M6Y8_9BURK</name>
<dbReference type="RefSeq" id="WP_093561559.1">
    <property type="nucleotide sequence ID" value="NZ_FPBO01000072.1"/>
</dbReference>
<dbReference type="Pfam" id="PF11390">
    <property type="entry name" value="FdsD"/>
    <property type="match status" value="1"/>
</dbReference>
<dbReference type="STRING" id="1035707.SAMN05216552_10726"/>
<dbReference type="Proteomes" id="UP000199391">
    <property type="component" value="Unassembled WGS sequence"/>
</dbReference>
<dbReference type="AlphaFoldDB" id="A0A1I7M6Y8"/>
<evidence type="ECO:0000313" key="2">
    <source>
        <dbReference type="Proteomes" id="UP000199391"/>
    </source>
</evidence>
<keyword evidence="2" id="KW-1185">Reference proteome</keyword>
<accession>A0A1I7M6Y8</accession>
<dbReference type="OrthoDB" id="8527650at2"/>
<evidence type="ECO:0000313" key="1">
    <source>
        <dbReference type="EMBL" id="SFV17711.1"/>
    </source>
</evidence>
<protein>
    <submittedName>
        <fullName evidence="1">Formate dehydrogenase delta subunit</fullName>
    </submittedName>
</protein>
<dbReference type="EMBL" id="FPBO01000072">
    <property type="protein sequence ID" value="SFV17711.1"/>
    <property type="molecule type" value="Genomic_DNA"/>
</dbReference>
<organism evidence="1 2">
    <name type="scientific">Pseudoduganella namucuonensis</name>
    <dbReference type="NCBI Taxonomy" id="1035707"/>
    <lineage>
        <taxon>Bacteria</taxon>
        <taxon>Pseudomonadati</taxon>
        <taxon>Pseudomonadota</taxon>
        <taxon>Betaproteobacteria</taxon>
        <taxon>Burkholderiales</taxon>
        <taxon>Oxalobacteraceae</taxon>
        <taxon>Telluria group</taxon>
        <taxon>Pseudoduganella</taxon>
    </lineage>
</organism>